<dbReference type="KEGG" id="vg:20283746"/>
<evidence type="ECO:0000313" key="1">
    <source>
        <dbReference type="EMBL" id="AID17971.1"/>
    </source>
</evidence>
<evidence type="ECO:0000313" key="2">
    <source>
        <dbReference type="Proteomes" id="UP000027393"/>
    </source>
</evidence>
<keyword evidence="2" id="KW-1185">Reference proteome</keyword>
<dbReference type="OrthoDB" id="11503at10239"/>
<gene>
    <name evidence="1" type="ORF">BPABA14_00570</name>
</gene>
<dbReference type="EMBL" id="KJ817802">
    <property type="protein sequence ID" value="AID17971.1"/>
    <property type="molecule type" value="Genomic_DNA"/>
</dbReference>
<dbReference type="InterPro" id="IPR054440">
    <property type="entry name" value="Gp32-like"/>
</dbReference>
<dbReference type="Proteomes" id="UP000027393">
    <property type="component" value="Segment"/>
</dbReference>
<dbReference type="GeneID" id="20283746"/>
<dbReference type="RefSeq" id="YP_009055478.1">
    <property type="nucleotide sequence ID" value="NC_024785.1"/>
</dbReference>
<reference evidence="1 2" key="1">
    <citation type="submission" date="2014-05" db="EMBL/GenBank/DDBJ databases">
        <title>Complete Genome Sequence of the Acinetobacter phage YMC/13/01/C62.</title>
        <authorList>
            <person name="Jeon J."/>
            <person name="Yong D."/>
            <person name="Lee K."/>
        </authorList>
    </citation>
    <scope>NUCLEOTIDE SEQUENCE [LARGE SCALE GENOMIC DNA]</scope>
</reference>
<accession>A0A068CDG3</accession>
<name>A0A068CDG3_9CAUD</name>
<protein>
    <submittedName>
        <fullName evidence="1">Uncharacterized protein</fullName>
    </submittedName>
</protein>
<dbReference type="Pfam" id="PF22764">
    <property type="entry name" value="E217_Gp32"/>
    <property type="match status" value="1"/>
</dbReference>
<organism evidence="1 2">
    <name type="scientific">Acinetobacter phage YMC-13-01-C62</name>
    <dbReference type="NCBI Taxonomy" id="1505225"/>
    <lineage>
        <taxon>Viruses</taxon>
        <taxon>Duplodnaviria</taxon>
        <taxon>Heunggongvirae</taxon>
        <taxon>Uroviricota</taxon>
        <taxon>Caudoviricetes</taxon>
        <taxon>Obolenskvirus</taxon>
        <taxon>Obolenskvirus AbC62</taxon>
    </lineage>
</organism>
<sequence length="149" mass="16033">MSMGLNPNTITSANTVISMRCAGIYDDWITLEGAQTDAFLSFEDVTFAQTEVGVDGKLSMGFIPHKTNSTISLAANSKSVMVFENIYKNFVKMMDVLPIELRAYYPSVKRSQTIKGCFVGKAGGTGVGALLAGSTYRIEGISEGLIEVN</sequence>
<proteinExistence type="predicted"/>